<evidence type="ECO:0000259" key="2">
    <source>
        <dbReference type="Pfam" id="PF03011"/>
    </source>
</evidence>
<dbReference type="Gene3D" id="1.20.58.830">
    <property type="match status" value="1"/>
</dbReference>
<dbReference type="SUPFAM" id="SSF140924">
    <property type="entry name" value="Duffy binding domain-like"/>
    <property type="match status" value="2"/>
</dbReference>
<proteinExistence type="predicted"/>
<dbReference type="EMBL" id="KI926738">
    <property type="protein sequence ID" value="ETW33292.1"/>
    <property type="molecule type" value="Genomic_DNA"/>
</dbReference>
<feature type="non-terminal residue" evidence="5">
    <location>
        <position position="1"/>
    </location>
</feature>
<evidence type="ECO:0000313" key="6">
    <source>
        <dbReference type="Proteomes" id="UP000030708"/>
    </source>
</evidence>
<feature type="region of interest" description="Disordered" evidence="1">
    <location>
        <begin position="1"/>
        <end position="38"/>
    </location>
</feature>
<reference evidence="5 6" key="1">
    <citation type="submission" date="2013-02" db="EMBL/GenBank/DDBJ databases">
        <title>The Genome Annotation of Plasmodium falciparum Tanzania (2000708).</title>
        <authorList>
            <consortium name="The Broad Institute Genome Sequencing Platform"/>
            <consortium name="The Broad Institute Genome Sequencing Center for Infectious Disease"/>
            <person name="Neafsey D."/>
            <person name="Hoffman S."/>
            <person name="Volkman S."/>
            <person name="Rosenthal P."/>
            <person name="Walker B."/>
            <person name="Young S.K."/>
            <person name="Zeng Q."/>
            <person name="Gargeya S."/>
            <person name="Fitzgerald M."/>
            <person name="Haas B."/>
            <person name="Abouelleil A."/>
            <person name="Allen A.W."/>
            <person name="Alvarado L."/>
            <person name="Arachchi H.M."/>
            <person name="Berlin A.M."/>
            <person name="Chapman S.B."/>
            <person name="Gainer-Dewar J."/>
            <person name="Goldberg J."/>
            <person name="Griggs A."/>
            <person name="Gujja S."/>
            <person name="Hansen M."/>
            <person name="Howarth C."/>
            <person name="Imamovic A."/>
            <person name="Ireland A."/>
            <person name="Larimer J."/>
            <person name="McCowan C."/>
            <person name="Murphy C."/>
            <person name="Pearson M."/>
            <person name="Poon T.W."/>
            <person name="Priest M."/>
            <person name="Roberts A."/>
            <person name="Saif S."/>
            <person name="Shea T."/>
            <person name="Sisk P."/>
            <person name="Sykes S."/>
            <person name="Wortman J."/>
            <person name="Nusbaum C."/>
            <person name="Birren B."/>
        </authorList>
    </citation>
    <scope>NUCLEOTIDE SEQUENCE [LARGE SCALE GENOMIC DNA]</scope>
    <source>
        <strain evidence="6">Tanzania (2000708)</strain>
    </source>
</reference>
<protein>
    <submittedName>
        <fullName evidence="5">Uncharacterized protein</fullName>
    </submittedName>
</protein>
<feature type="compositionally biased region" description="Basic and acidic residues" evidence="1">
    <location>
        <begin position="1"/>
        <end position="16"/>
    </location>
</feature>
<evidence type="ECO:0000259" key="3">
    <source>
        <dbReference type="Pfam" id="PF21807"/>
    </source>
</evidence>
<evidence type="ECO:0000256" key="1">
    <source>
        <dbReference type="SAM" id="MobiDB-lite"/>
    </source>
</evidence>
<feature type="region of interest" description="Disordered" evidence="1">
    <location>
        <begin position="82"/>
        <end position="113"/>
    </location>
</feature>
<dbReference type="InterPro" id="IPR004258">
    <property type="entry name" value="DBL"/>
</dbReference>
<feature type="compositionally biased region" description="Gly residues" evidence="1">
    <location>
        <begin position="90"/>
        <end position="105"/>
    </location>
</feature>
<organism evidence="5 6">
    <name type="scientific">Plasmodium falciparum Tanzania</name>
    <name type="common">2000708</name>
    <dbReference type="NCBI Taxonomy" id="1036725"/>
    <lineage>
        <taxon>Eukaryota</taxon>
        <taxon>Sar</taxon>
        <taxon>Alveolata</taxon>
        <taxon>Apicomplexa</taxon>
        <taxon>Aconoidasida</taxon>
        <taxon>Haemosporida</taxon>
        <taxon>Plasmodiidae</taxon>
        <taxon>Plasmodium</taxon>
        <taxon>Plasmodium (Laverania)</taxon>
    </lineage>
</organism>
<accession>A0A024VXY0</accession>
<name>A0A024VXY0_PLAFA</name>
<evidence type="ECO:0000259" key="4">
    <source>
        <dbReference type="Pfam" id="PF22672"/>
    </source>
</evidence>
<feature type="domain" description="Duffy-binding-like" evidence="2">
    <location>
        <begin position="256"/>
        <end position="339"/>
    </location>
</feature>
<dbReference type="AlphaFoldDB" id="A0A024VXY0"/>
<gene>
    <name evidence="5" type="ORF">PFTANZ_05989</name>
</gene>
<feature type="non-terminal residue" evidence="5">
    <location>
        <position position="349"/>
    </location>
</feature>
<dbReference type="Proteomes" id="UP000030708">
    <property type="component" value="Unassembled WGS sequence"/>
</dbReference>
<reference evidence="5 6" key="2">
    <citation type="submission" date="2013-02" db="EMBL/GenBank/DDBJ databases">
        <title>The Genome Sequence of Plasmodium falciparum Tanzania (2000708).</title>
        <authorList>
            <consortium name="The Broad Institute Genome Sequencing Platform"/>
            <consortium name="The Broad Institute Genome Sequencing Center for Infectious Disease"/>
            <person name="Neafsey D."/>
            <person name="Cheeseman I."/>
            <person name="Volkman S."/>
            <person name="Adams J."/>
            <person name="Walker B."/>
            <person name="Young S.K."/>
            <person name="Zeng Q."/>
            <person name="Gargeya S."/>
            <person name="Fitzgerald M."/>
            <person name="Haas B."/>
            <person name="Abouelleil A."/>
            <person name="Alvarado L."/>
            <person name="Arachchi H.M."/>
            <person name="Berlin A.M."/>
            <person name="Chapman S.B."/>
            <person name="Dewar J."/>
            <person name="Goldberg J."/>
            <person name="Griggs A."/>
            <person name="Gujja S."/>
            <person name="Hansen M."/>
            <person name="Howarth C."/>
            <person name="Imamovic A."/>
            <person name="Larimer J."/>
            <person name="McCowan C."/>
            <person name="Murphy C."/>
            <person name="Neiman D."/>
            <person name="Pearson M."/>
            <person name="Priest M."/>
            <person name="Roberts A."/>
            <person name="Saif S."/>
            <person name="Shea T."/>
            <person name="Sisk P."/>
            <person name="Sykes S."/>
            <person name="Wortman J."/>
            <person name="Nusbaum C."/>
            <person name="Birren B."/>
        </authorList>
    </citation>
    <scope>NUCLEOTIDE SEQUENCE [LARGE SCALE GENOMIC DNA]</scope>
    <source>
        <strain evidence="6">Tanzania (2000708)</strain>
    </source>
</reference>
<sequence>WIDNQRKQFDKQKQRYENVINGTSRSSRAKRAARGGSDHKGYEKIFYDKLQETEYKDVGEFLEKLSKDKACEKVKDGGTINFKTVNSGSASGGTAGGGDSGGTSGDSGTNNENKGTFYRSEYCQPCPHCGVKHDGNQWEKKNDENCKSGKLYEPTSSAIPTDITILKSGEGHEDIEKKLNAFCLTQNGNDGGAGGTGTSGSQDLYEEWKCYKEDDIEKNGDDDEDYENEVKGSGGICILETTNHEGVQKQKTYNDFFNFWVAHMLKDSIHWRTRRLRKCINDGTTMKCINGCNTKCDCFEKWIKQKKKEEWTKIRNHFYTQKGFGEEVGQEIPHYIILEGVLEEEFLKE</sequence>
<evidence type="ECO:0000313" key="5">
    <source>
        <dbReference type="EMBL" id="ETW33292.1"/>
    </source>
</evidence>
<dbReference type="InterPro" id="IPR054595">
    <property type="entry name" value="DBL_C"/>
</dbReference>
<feature type="domain" description="PfEMP1 CIDRalpha1" evidence="3">
    <location>
        <begin position="161"/>
        <end position="219"/>
    </location>
</feature>
<dbReference type="Pfam" id="PF03011">
    <property type="entry name" value="PFEMP"/>
    <property type="match status" value="1"/>
</dbReference>
<feature type="domain" description="Duffy-binding-like" evidence="4">
    <location>
        <begin position="1"/>
        <end position="84"/>
    </location>
</feature>
<dbReference type="Pfam" id="PF21807">
    <property type="entry name" value="PfEMP1_CIDRalpha1_dom"/>
    <property type="match status" value="1"/>
</dbReference>
<dbReference type="Pfam" id="PF22672">
    <property type="entry name" value="DBL_C"/>
    <property type="match status" value="1"/>
</dbReference>
<dbReference type="InterPro" id="IPR049158">
    <property type="entry name" value="PfEMP1_CIDRalpha1_dom"/>
</dbReference>